<dbReference type="PROSITE" id="PS51257">
    <property type="entry name" value="PROKAR_LIPOPROTEIN"/>
    <property type="match status" value="1"/>
</dbReference>
<feature type="compositionally biased region" description="Basic and acidic residues" evidence="1">
    <location>
        <begin position="38"/>
        <end position="50"/>
    </location>
</feature>
<evidence type="ECO:0000313" key="4">
    <source>
        <dbReference type="Proteomes" id="UP000318704"/>
    </source>
</evidence>
<evidence type="ECO:0000256" key="1">
    <source>
        <dbReference type="SAM" id="MobiDB-lite"/>
    </source>
</evidence>
<evidence type="ECO:0000256" key="2">
    <source>
        <dbReference type="SAM" id="SignalP"/>
    </source>
</evidence>
<dbReference type="EMBL" id="CP037920">
    <property type="protein sequence ID" value="QDT99990.1"/>
    <property type="molecule type" value="Genomic_DNA"/>
</dbReference>
<keyword evidence="2" id="KW-0732">Signal</keyword>
<dbReference type="AlphaFoldDB" id="A0A517W425"/>
<name>A0A517W425_9PLAN</name>
<sequence precursor="true">MMYTKILILILAASIVTGCSDKGSRDAPTTKTTPQPEKNNEVDSDKEHAPHAHGAGPNGGVVFDLGKHHAEFTVDHAKQECMILFIGDDEKTPVAVTAKELTLTTKETKTEEGKVVPPMTVKLVPQDETDGKATKFVGTDPGIGNVAAFEGTILGEVDGKPSQGEFKE</sequence>
<feature type="compositionally biased region" description="Polar residues" evidence="1">
    <location>
        <begin position="27"/>
        <end position="37"/>
    </location>
</feature>
<reference evidence="3 4" key="1">
    <citation type="submission" date="2019-03" db="EMBL/GenBank/DDBJ databases">
        <title>Deep-cultivation of Planctomycetes and their phenomic and genomic characterization uncovers novel biology.</title>
        <authorList>
            <person name="Wiegand S."/>
            <person name="Jogler M."/>
            <person name="Boedeker C."/>
            <person name="Pinto D."/>
            <person name="Vollmers J."/>
            <person name="Rivas-Marin E."/>
            <person name="Kohn T."/>
            <person name="Peeters S.H."/>
            <person name="Heuer A."/>
            <person name="Rast P."/>
            <person name="Oberbeckmann S."/>
            <person name="Bunk B."/>
            <person name="Jeske O."/>
            <person name="Meyerdierks A."/>
            <person name="Storesund J.E."/>
            <person name="Kallscheuer N."/>
            <person name="Luecker S."/>
            <person name="Lage O.M."/>
            <person name="Pohl T."/>
            <person name="Merkel B.J."/>
            <person name="Hornburger P."/>
            <person name="Mueller R.-W."/>
            <person name="Bruemmer F."/>
            <person name="Labrenz M."/>
            <person name="Spormann A.M."/>
            <person name="Op den Camp H."/>
            <person name="Overmann J."/>
            <person name="Amann R."/>
            <person name="Jetten M.S.M."/>
            <person name="Mascher T."/>
            <person name="Medema M.H."/>
            <person name="Devos D.P."/>
            <person name="Kaster A.-K."/>
            <person name="Ovreas L."/>
            <person name="Rohde M."/>
            <person name="Galperin M.Y."/>
            <person name="Jogler C."/>
        </authorList>
    </citation>
    <scope>NUCLEOTIDE SEQUENCE [LARGE SCALE GENOMIC DNA]</scope>
    <source>
        <strain evidence="3 4">V144</strain>
    </source>
</reference>
<proteinExistence type="predicted"/>
<dbReference type="RefSeq" id="WP_232102651.1">
    <property type="nucleotide sequence ID" value="NZ_CP037920.1"/>
</dbReference>
<dbReference type="Proteomes" id="UP000318704">
    <property type="component" value="Chromosome"/>
</dbReference>
<feature type="chain" id="PRO_5021947011" description="Lipoprotein" evidence="2">
    <location>
        <begin position="19"/>
        <end position="168"/>
    </location>
</feature>
<protein>
    <recommendedName>
        <fullName evidence="5">Lipoprotein</fullName>
    </recommendedName>
</protein>
<gene>
    <name evidence="3" type="ORF">V144x_55040</name>
</gene>
<evidence type="ECO:0008006" key="5">
    <source>
        <dbReference type="Google" id="ProtNLM"/>
    </source>
</evidence>
<dbReference type="KEGG" id="gaw:V144x_55040"/>
<organism evidence="3 4">
    <name type="scientific">Gimesia aquarii</name>
    <dbReference type="NCBI Taxonomy" id="2527964"/>
    <lineage>
        <taxon>Bacteria</taxon>
        <taxon>Pseudomonadati</taxon>
        <taxon>Planctomycetota</taxon>
        <taxon>Planctomycetia</taxon>
        <taxon>Planctomycetales</taxon>
        <taxon>Planctomycetaceae</taxon>
        <taxon>Gimesia</taxon>
    </lineage>
</organism>
<feature type="signal peptide" evidence="2">
    <location>
        <begin position="1"/>
        <end position="18"/>
    </location>
</feature>
<feature type="region of interest" description="Disordered" evidence="1">
    <location>
        <begin position="21"/>
        <end position="58"/>
    </location>
</feature>
<evidence type="ECO:0000313" key="3">
    <source>
        <dbReference type="EMBL" id="QDT99990.1"/>
    </source>
</evidence>
<accession>A0A517W425</accession>